<evidence type="ECO:0000313" key="2">
    <source>
        <dbReference type="EMBL" id="RKT45469.1"/>
    </source>
</evidence>
<comment type="caution">
    <text evidence="2">The sequence shown here is derived from an EMBL/GenBank/DDBJ whole genome shotgun (WGS) entry which is preliminary data.</text>
</comment>
<proteinExistence type="predicted"/>
<dbReference type="InterPro" id="IPR012296">
    <property type="entry name" value="Nuclease_put_TT1808"/>
</dbReference>
<gene>
    <name evidence="2" type="ORF">BDD21_2926</name>
</gene>
<dbReference type="SUPFAM" id="SSF52980">
    <property type="entry name" value="Restriction endonuclease-like"/>
    <property type="match status" value="1"/>
</dbReference>
<dbReference type="OrthoDB" id="26750at2"/>
<name>A0A495V830_9GAMM</name>
<keyword evidence="2" id="KW-0540">Nuclease</keyword>
<feature type="domain" description="Putative restriction endonuclease" evidence="1">
    <location>
        <begin position="14"/>
        <end position="181"/>
    </location>
</feature>
<dbReference type="Proteomes" id="UP000274556">
    <property type="component" value="Unassembled WGS sequence"/>
</dbReference>
<dbReference type="CDD" id="cd06260">
    <property type="entry name" value="DUF820-like"/>
    <property type="match status" value="1"/>
</dbReference>
<dbReference type="RefSeq" id="WP_120797740.1">
    <property type="nucleotide sequence ID" value="NZ_RBXL01000001.1"/>
</dbReference>
<dbReference type="InterPro" id="IPR011335">
    <property type="entry name" value="Restrct_endonuc-II-like"/>
</dbReference>
<dbReference type="GO" id="GO:0004519">
    <property type="term" value="F:endonuclease activity"/>
    <property type="evidence" value="ECO:0007669"/>
    <property type="project" value="UniProtKB-KW"/>
</dbReference>
<keyword evidence="2" id="KW-0378">Hydrolase</keyword>
<keyword evidence="2" id="KW-0255">Endonuclease</keyword>
<dbReference type="Pfam" id="PF05685">
    <property type="entry name" value="Uma2"/>
    <property type="match status" value="1"/>
</dbReference>
<protein>
    <submittedName>
        <fullName evidence="2">Uma2 family endonuclease</fullName>
    </submittedName>
</protein>
<dbReference type="PANTHER" id="PTHR36558:SF1">
    <property type="entry name" value="RESTRICTION ENDONUCLEASE DOMAIN-CONTAINING PROTEIN-RELATED"/>
    <property type="match status" value="1"/>
</dbReference>
<dbReference type="Gene3D" id="3.90.1570.10">
    <property type="entry name" value="tt1808, chain A"/>
    <property type="match status" value="1"/>
</dbReference>
<reference evidence="2 3" key="1">
    <citation type="submission" date="2018-10" db="EMBL/GenBank/DDBJ databases">
        <title>Genomic Encyclopedia of Archaeal and Bacterial Type Strains, Phase II (KMG-II): from individual species to whole genera.</title>
        <authorList>
            <person name="Goeker M."/>
        </authorList>
    </citation>
    <scope>NUCLEOTIDE SEQUENCE [LARGE SCALE GENOMIC DNA]</scope>
    <source>
        <strain evidence="2 3">DSM 235</strain>
    </source>
</reference>
<evidence type="ECO:0000313" key="3">
    <source>
        <dbReference type="Proteomes" id="UP000274556"/>
    </source>
</evidence>
<dbReference type="PANTHER" id="PTHR36558">
    <property type="entry name" value="GLR1098 PROTEIN"/>
    <property type="match status" value="1"/>
</dbReference>
<dbReference type="InterPro" id="IPR008538">
    <property type="entry name" value="Uma2"/>
</dbReference>
<evidence type="ECO:0000259" key="1">
    <source>
        <dbReference type="Pfam" id="PF05685"/>
    </source>
</evidence>
<dbReference type="AlphaFoldDB" id="A0A495V830"/>
<accession>A0A495V830</accession>
<sequence length="192" mass="21962">MSAAPQPGFSFDDWLAIERTATDQRSEYVDGEIFAMAGGTEEHNLIVLNVGAELRNQLKDRPCRVYPRDMKVHIAADDVGIYPDVMVICGERRFHDGRRDVVTNPTLIVEVLSDSTEAYDRGDKFRHFRSLRSLQAYLLLSQYRMQAELFLRQPDGTWSLSSYQDPSESIQLRVVEAELSLAEVYDKVELSR</sequence>
<dbReference type="EMBL" id="RBXL01000001">
    <property type="protein sequence ID" value="RKT45469.1"/>
    <property type="molecule type" value="Genomic_DNA"/>
</dbReference>
<organism evidence="2 3">
    <name type="scientific">Thiocapsa rosea</name>
    <dbReference type="NCBI Taxonomy" id="69360"/>
    <lineage>
        <taxon>Bacteria</taxon>
        <taxon>Pseudomonadati</taxon>
        <taxon>Pseudomonadota</taxon>
        <taxon>Gammaproteobacteria</taxon>
        <taxon>Chromatiales</taxon>
        <taxon>Chromatiaceae</taxon>
        <taxon>Thiocapsa</taxon>
    </lineage>
</organism>
<keyword evidence="3" id="KW-1185">Reference proteome</keyword>